<accession>A0A0D7BT00</accession>
<keyword evidence="3" id="KW-1185">Reference proteome</keyword>
<feature type="compositionally biased region" description="Polar residues" evidence="1">
    <location>
        <begin position="21"/>
        <end position="39"/>
    </location>
</feature>
<organism evidence="2 3">
    <name type="scientific">Cylindrobasidium torrendii FP15055 ss-10</name>
    <dbReference type="NCBI Taxonomy" id="1314674"/>
    <lineage>
        <taxon>Eukaryota</taxon>
        <taxon>Fungi</taxon>
        <taxon>Dikarya</taxon>
        <taxon>Basidiomycota</taxon>
        <taxon>Agaricomycotina</taxon>
        <taxon>Agaricomycetes</taxon>
        <taxon>Agaricomycetidae</taxon>
        <taxon>Agaricales</taxon>
        <taxon>Marasmiineae</taxon>
        <taxon>Physalacriaceae</taxon>
        <taxon>Cylindrobasidium</taxon>
    </lineage>
</organism>
<feature type="compositionally biased region" description="Low complexity" evidence="1">
    <location>
        <begin position="99"/>
        <end position="113"/>
    </location>
</feature>
<dbReference type="Proteomes" id="UP000054007">
    <property type="component" value="Unassembled WGS sequence"/>
</dbReference>
<proteinExistence type="predicted"/>
<evidence type="ECO:0000256" key="1">
    <source>
        <dbReference type="SAM" id="MobiDB-lite"/>
    </source>
</evidence>
<reference evidence="2 3" key="1">
    <citation type="journal article" date="2015" name="Fungal Genet. Biol.">
        <title>Evolution of novel wood decay mechanisms in Agaricales revealed by the genome sequences of Fistulina hepatica and Cylindrobasidium torrendii.</title>
        <authorList>
            <person name="Floudas D."/>
            <person name="Held B.W."/>
            <person name="Riley R."/>
            <person name="Nagy L.G."/>
            <person name="Koehler G."/>
            <person name="Ransdell A.S."/>
            <person name="Younus H."/>
            <person name="Chow J."/>
            <person name="Chiniquy J."/>
            <person name="Lipzen A."/>
            <person name="Tritt A."/>
            <person name="Sun H."/>
            <person name="Haridas S."/>
            <person name="LaButti K."/>
            <person name="Ohm R.A."/>
            <person name="Kues U."/>
            <person name="Blanchette R.A."/>
            <person name="Grigoriev I.V."/>
            <person name="Minto R.E."/>
            <person name="Hibbett D.S."/>
        </authorList>
    </citation>
    <scope>NUCLEOTIDE SEQUENCE [LARGE SCALE GENOMIC DNA]</scope>
    <source>
        <strain evidence="2 3">FP15055 ss-10</strain>
    </source>
</reference>
<feature type="region of interest" description="Disordered" evidence="1">
    <location>
        <begin position="680"/>
        <end position="721"/>
    </location>
</feature>
<feature type="compositionally biased region" description="Polar residues" evidence="1">
    <location>
        <begin position="131"/>
        <end position="142"/>
    </location>
</feature>
<feature type="compositionally biased region" description="Polar residues" evidence="1">
    <location>
        <begin position="46"/>
        <end position="58"/>
    </location>
</feature>
<feature type="compositionally biased region" description="Polar residues" evidence="1">
    <location>
        <begin position="81"/>
        <end position="98"/>
    </location>
</feature>
<protein>
    <submittedName>
        <fullName evidence="2">Uncharacterized protein</fullName>
    </submittedName>
</protein>
<feature type="compositionally biased region" description="Acidic residues" evidence="1">
    <location>
        <begin position="196"/>
        <end position="205"/>
    </location>
</feature>
<gene>
    <name evidence="2" type="ORF">CYLTODRAFT_417062</name>
</gene>
<feature type="compositionally biased region" description="Basic residues" evidence="1">
    <location>
        <begin position="63"/>
        <end position="74"/>
    </location>
</feature>
<feature type="compositionally biased region" description="Low complexity" evidence="1">
    <location>
        <begin position="1"/>
        <end position="20"/>
    </location>
</feature>
<sequence length="721" mass="77319">MSSAAPRSTRSSTRSAKTTPMQSISAPQRPNIQPATPTQAAAVENRTVTAAPPTTSVQAPLKTKSKSKKPRAVKKSALVLATSSGVDGSPIPAQQSTVAAADASPVAALASEARPQAHVSIPTPRPKPRQAKNTLLGVTQQSVREEAASNDLNEVDAALPIDESGQVKEKPQTEETALPLNAQCPEGQALAATGAADEDDSDNESDTQSLSEADDNDSPQDSSQVPEDEATAMPSNEQEGQMAVEKTNPFQLFEDDFVVPDTPSDIDSFNDLQVRKQSKPESQGLPAPALVAYPGRDAAIKAAGRFPKTNQRSKASTLSVFEDLLDAFASPNSPQKNDPNYASLGDMAESARPLLSQLPTDPDLIVTPKLGFPRVHYPFDFWTRGVDTGIIVDTVGREDPYMVVAHAISSQYAPASEGSARTLLSRVLVEQFAIPASDLQYDLAKAGSPDESMNFGPRVSLVALNHGGGPGPKPYATLFIITGLTEDEYEVIHNACVLFKGSMKTSWAFSKVLGYMPYHVCQLTNIATTFNDEGNAILRLLIIATLQKDDAFRKFIHDHHDAIPENVAKENRVEFILASISITTVHLNKSLTTGQPDRLSSAVYCTPPTKLIAHTVEWLSFFKGRRFAFPSSHRMAGTGGNPTSSIDIHTCKACLGTDHVLGMCWLGEVEGFVVKPQQQNQQSQFRLPAQSSVSGPAEGKGRNKRPALAPMGGDTNRPRKL</sequence>
<evidence type="ECO:0000313" key="3">
    <source>
        <dbReference type="Proteomes" id="UP000054007"/>
    </source>
</evidence>
<feature type="region of interest" description="Disordered" evidence="1">
    <location>
        <begin position="1"/>
        <end position="249"/>
    </location>
</feature>
<evidence type="ECO:0000313" key="2">
    <source>
        <dbReference type="EMBL" id="KIY73380.1"/>
    </source>
</evidence>
<dbReference type="EMBL" id="KN880436">
    <property type="protein sequence ID" value="KIY73380.1"/>
    <property type="molecule type" value="Genomic_DNA"/>
</dbReference>
<name>A0A0D7BT00_9AGAR</name>
<dbReference type="AlphaFoldDB" id="A0A0D7BT00"/>